<protein>
    <submittedName>
        <fullName evidence="1">Uncharacterized protein</fullName>
    </submittedName>
</protein>
<accession>A0A0A9GTG3</accession>
<sequence length="23" mass="2786">MMLEVEESMTCPWKKILLCMLQE</sequence>
<dbReference type="EMBL" id="GBRH01170059">
    <property type="protein sequence ID" value="JAE27837.1"/>
    <property type="molecule type" value="Transcribed_RNA"/>
</dbReference>
<organism evidence="1">
    <name type="scientific">Arundo donax</name>
    <name type="common">Giant reed</name>
    <name type="synonym">Donax arundinaceus</name>
    <dbReference type="NCBI Taxonomy" id="35708"/>
    <lineage>
        <taxon>Eukaryota</taxon>
        <taxon>Viridiplantae</taxon>
        <taxon>Streptophyta</taxon>
        <taxon>Embryophyta</taxon>
        <taxon>Tracheophyta</taxon>
        <taxon>Spermatophyta</taxon>
        <taxon>Magnoliopsida</taxon>
        <taxon>Liliopsida</taxon>
        <taxon>Poales</taxon>
        <taxon>Poaceae</taxon>
        <taxon>PACMAD clade</taxon>
        <taxon>Arundinoideae</taxon>
        <taxon>Arundineae</taxon>
        <taxon>Arundo</taxon>
    </lineage>
</organism>
<reference evidence="1" key="1">
    <citation type="submission" date="2014-09" db="EMBL/GenBank/DDBJ databases">
        <authorList>
            <person name="Magalhaes I.L.F."/>
            <person name="Oliveira U."/>
            <person name="Santos F.R."/>
            <person name="Vidigal T.H.D.A."/>
            <person name="Brescovit A.D."/>
            <person name="Santos A.J."/>
        </authorList>
    </citation>
    <scope>NUCLEOTIDE SEQUENCE</scope>
    <source>
        <tissue evidence="1">Shoot tissue taken approximately 20 cm above the soil surface</tissue>
    </source>
</reference>
<name>A0A0A9GTG3_ARUDO</name>
<dbReference type="AlphaFoldDB" id="A0A0A9GTG3"/>
<proteinExistence type="predicted"/>
<evidence type="ECO:0000313" key="1">
    <source>
        <dbReference type="EMBL" id="JAE27837.1"/>
    </source>
</evidence>
<reference evidence="1" key="2">
    <citation type="journal article" date="2015" name="Data Brief">
        <title>Shoot transcriptome of the giant reed, Arundo donax.</title>
        <authorList>
            <person name="Barrero R.A."/>
            <person name="Guerrero F.D."/>
            <person name="Moolhuijzen P."/>
            <person name="Goolsby J.A."/>
            <person name="Tidwell J."/>
            <person name="Bellgard S.E."/>
            <person name="Bellgard M.I."/>
        </authorList>
    </citation>
    <scope>NUCLEOTIDE SEQUENCE</scope>
    <source>
        <tissue evidence="1">Shoot tissue taken approximately 20 cm above the soil surface</tissue>
    </source>
</reference>